<dbReference type="InParanoid" id="A0A1Z5KFR3"/>
<accession>A0A1Z5KFR3</accession>
<dbReference type="Proteomes" id="UP000198406">
    <property type="component" value="Unassembled WGS sequence"/>
</dbReference>
<feature type="compositionally biased region" description="Acidic residues" evidence="1">
    <location>
        <begin position="228"/>
        <end position="242"/>
    </location>
</feature>
<comment type="caution">
    <text evidence="2">The sequence shown here is derived from an EMBL/GenBank/DDBJ whole genome shotgun (WGS) entry which is preliminary data.</text>
</comment>
<feature type="region of interest" description="Disordered" evidence="1">
    <location>
        <begin position="228"/>
        <end position="280"/>
    </location>
</feature>
<evidence type="ECO:0000256" key="1">
    <source>
        <dbReference type="SAM" id="MobiDB-lite"/>
    </source>
</evidence>
<organism evidence="2 3">
    <name type="scientific">Fistulifera solaris</name>
    <name type="common">Oleaginous diatom</name>
    <dbReference type="NCBI Taxonomy" id="1519565"/>
    <lineage>
        <taxon>Eukaryota</taxon>
        <taxon>Sar</taxon>
        <taxon>Stramenopiles</taxon>
        <taxon>Ochrophyta</taxon>
        <taxon>Bacillariophyta</taxon>
        <taxon>Bacillariophyceae</taxon>
        <taxon>Bacillariophycidae</taxon>
        <taxon>Naviculales</taxon>
        <taxon>Naviculaceae</taxon>
        <taxon>Fistulifera</taxon>
    </lineage>
</organism>
<keyword evidence="3" id="KW-1185">Reference proteome</keyword>
<evidence type="ECO:0000313" key="2">
    <source>
        <dbReference type="EMBL" id="GAX25046.1"/>
    </source>
</evidence>
<feature type="compositionally biased region" description="Basic and acidic residues" evidence="1">
    <location>
        <begin position="248"/>
        <end position="261"/>
    </location>
</feature>
<name>A0A1Z5KFR3_FISSO</name>
<dbReference type="EMBL" id="BDSP01000219">
    <property type="protein sequence ID" value="GAX25046.1"/>
    <property type="molecule type" value="Genomic_DNA"/>
</dbReference>
<protein>
    <submittedName>
        <fullName evidence="2">Uncharacterized protein</fullName>
    </submittedName>
</protein>
<feature type="compositionally biased region" description="Basic and acidic residues" evidence="1">
    <location>
        <begin position="47"/>
        <end position="62"/>
    </location>
</feature>
<evidence type="ECO:0000313" key="3">
    <source>
        <dbReference type="Proteomes" id="UP000198406"/>
    </source>
</evidence>
<feature type="compositionally biased region" description="Basic residues" evidence="1">
    <location>
        <begin position="271"/>
        <end position="280"/>
    </location>
</feature>
<gene>
    <name evidence="2" type="ORF">FisN_10Lh242</name>
</gene>
<sequence>MQEIDTEEVAASFLLSLKHSRSVTPEPNGDESDYFPRKASYQSYSRSLEEKDSEKSYKRLLPDTKLSPKMPPATELLDLSDLPPLESLIKGSKLVLMKDIDLVPDALFVAMAQMKPCRLTPADRVGCYKTREIGFLGMCCKHCEGQPGFGRYYPNSVRSLAQTTTSQTILKHIAGKCSFCPASIRDAVIKLQQQPGPSESTSSGRPRYGSRKIFFQRVWSRLHEGAELESDDLSTETPDMEEASMISEGDHSALVKRKNDFGKSSMSSSSKRIKTTLRFD</sequence>
<reference evidence="2 3" key="1">
    <citation type="journal article" date="2015" name="Plant Cell">
        <title>Oil accumulation by the oleaginous diatom Fistulifera solaris as revealed by the genome and transcriptome.</title>
        <authorList>
            <person name="Tanaka T."/>
            <person name="Maeda Y."/>
            <person name="Veluchamy A."/>
            <person name="Tanaka M."/>
            <person name="Abida H."/>
            <person name="Marechal E."/>
            <person name="Bowler C."/>
            <person name="Muto M."/>
            <person name="Sunaga Y."/>
            <person name="Tanaka M."/>
            <person name="Yoshino T."/>
            <person name="Taniguchi T."/>
            <person name="Fukuda Y."/>
            <person name="Nemoto M."/>
            <person name="Matsumoto M."/>
            <person name="Wong P.S."/>
            <person name="Aburatani S."/>
            <person name="Fujibuchi W."/>
        </authorList>
    </citation>
    <scope>NUCLEOTIDE SEQUENCE [LARGE SCALE GENOMIC DNA]</scope>
    <source>
        <strain evidence="2 3">JPCC DA0580</strain>
    </source>
</reference>
<proteinExistence type="predicted"/>
<dbReference type="AlphaFoldDB" id="A0A1Z5KFR3"/>
<feature type="region of interest" description="Disordered" evidence="1">
    <location>
        <begin position="45"/>
        <end position="69"/>
    </location>
</feature>
<dbReference type="OrthoDB" id="48156at2759"/>